<feature type="transmembrane region" description="Helical" evidence="1">
    <location>
        <begin position="76"/>
        <end position="99"/>
    </location>
</feature>
<dbReference type="Pfam" id="PF01569">
    <property type="entry name" value="PAP2"/>
    <property type="match status" value="1"/>
</dbReference>
<dbReference type="KEGG" id="nyu:D7D52_34490"/>
<feature type="transmembrane region" description="Helical" evidence="1">
    <location>
        <begin position="148"/>
        <end position="169"/>
    </location>
</feature>
<dbReference type="RefSeq" id="WP_120743168.1">
    <property type="nucleotide sequence ID" value="NZ_CP032568.1"/>
</dbReference>
<feature type="transmembrane region" description="Helical" evidence="1">
    <location>
        <begin position="106"/>
        <end position="128"/>
    </location>
</feature>
<accession>A0A386ZNE2</accession>
<evidence type="ECO:0000256" key="1">
    <source>
        <dbReference type="SAM" id="Phobius"/>
    </source>
</evidence>
<dbReference type="PANTHER" id="PTHR14969">
    <property type="entry name" value="SPHINGOSINE-1-PHOSPHATE PHOSPHOHYDROLASE"/>
    <property type="match status" value="1"/>
</dbReference>
<feature type="transmembrane region" description="Helical" evidence="1">
    <location>
        <begin position="208"/>
        <end position="227"/>
    </location>
</feature>
<feature type="transmembrane region" description="Helical" evidence="1">
    <location>
        <begin position="25"/>
        <end position="48"/>
    </location>
</feature>
<dbReference type="SUPFAM" id="SSF48317">
    <property type="entry name" value="Acid phosphatase/Vanadium-dependent haloperoxidase"/>
    <property type="match status" value="1"/>
</dbReference>
<dbReference type="Gene3D" id="1.20.144.10">
    <property type="entry name" value="Phosphatidic acid phosphatase type 2/haloperoxidase"/>
    <property type="match status" value="1"/>
</dbReference>
<dbReference type="InterPro" id="IPR036938">
    <property type="entry name" value="PAP2/HPO_sf"/>
</dbReference>
<dbReference type="PANTHER" id="PTHR14969:SF13">
    <property type="entry name" value="AT30094P"/>
    <property type="match status" value="1"/>
</dbReference>
<sequence length="247" mass="26438">MLSSPPETKEVTTTTGTAGSGYRTLVGVLVVLALTAGILVLTCVVIWYNGPAGPDSAWLQWFIDHRSPGLTTTAKAVSIAGDTTSVAIYSTLACVLLAWRRYWERAVLVAVTALGAGLLVFFGKLLVARDRPPVIDHLVTETNYSYPSGHALGSTVVVGILVAVALPVLRHRITRVLTVVVAVVFVVAVGLSRLYLGVHWPTDILAGWLIGLCWLSICLTARPAVAVEVRKRLAARRSTPDESTESR</sequence>
<dbReference type="SMART" id="SM00014">
    <property type="entry name" value="acidPPc"/>
    <property type="match status" value="1"/>
</dbReference>
<dbReference type="OrthoDB" id="5289372at2"/>
<dbReference type="Proteomes" id="UP000267164">
    <property type="component" value="Chromosome"/>
</dbReference>
<dbReference type="InterPro" id="IPR000326">
    <property type="entry name" value="PAP2/HPO"/>
</dbReference>
<evidence type="ECO:0000313" key="3">
    <source>
        <dbReference type="EMBL" id="AYF78085.1"/>
    </source>
</evidence>
<feature type="domain" description="Phosphatidic acid phosphatase type 2/haloperoxidase" evidence="2">
    <location>
        <begin position="106"/>
        <end position="219"/>
    </location>
</feature>
<feature type="transmembrane region" description="Helical" evidence="1">
    <location>
        <begin position="176"/>
        <end position="196"/>
    </location>
</feature>
<keyword evidence="1" id="KW-0812">Transmembrane</keyword>
<proteinExistence type="predicted"/>
<protein>
    <submittedName>
        <fullName evidence="3">Phosphatase PAP2 family protein</fullName>
    </submittedName>
</protein>
<dbReference type="AlphaFoldDB" id="A0A386ZNE2"/>
<reference evidence="3 4" key="1">
    <citation type="submission" date="2018-09" db="EMBL/GenBank/DDBJ databases">
        <title>Nocardia yunnanensis sp. nov., an actinomycete isolated from a soil sample.</title>
        <authorList>
            <person name="Zhang J."/>
        </authorList>
    </citation>
    <scope>NUCLEOTIDE SEQUENCE [LARGE SCALE GENOMIC DNA]</scope>
    <source>
        <strain evidence="3 4">CFHS0054</strain>
    </source>
</reference>
<keyword evidence="1" id="KW-1133">Transmembrane helix</keyword>
<gene>
    <name evidence="3" type="ORF">D7D52_34490</name>
</gene>
<evidence type="ECO:0000259" key="2">
    <source>
        <dbReference type="SMART" id="SM00014"/>
    </source>
</evidence>
<name>A0A386ZNE2_9NOCA</name>
<dbReference type="EMBL" id="CP032568">
    <property type="protein sequence ID" value="AYF78085.1"/>
    <property type="molecule type" value="Genomic_DNA"/>
</dbReference>
<organism evidence="3 4">
    <name type="scientific">Nocardia yunnanensis</name>
    <dbReference type="NCBI Taxonomy" id="2382165"/>
    <lineage>
        <taxon>Bacteria</taxon>
        <taxon>Bacillati</taxon>
        <taxon>Actinomycetota</taxon>
        <taxon>Actinomycetes</taxon>
        <taxon>Mycobacteriales</taxon>
        <taxon>Nocardiaceae</taxon>
        <taxon>Nocardia</taxon>
    </lineage>
</organism>
<evidence type="ECO:0000313" key="4">
    <source>
        <dbReference type="Proteomes" id="UP000267164"/>
    </source>
</evidence>
<dbReference type="CDD" id="cd03392">
    <property type="entry name" value="PAP2_like_2"/>
    <property type="match status" value="1"/>
</dbReference>
<keyword evidence="4" id="KW-1185">Reference proteome</keyword>
<keyword evidence="1" id="KW-0472">Membrane</keyword>